<dbReference type="KEGG" id="pbk:Back11_41090"/>
<name>A0A3G9JIF3_9BACL</name>
<dbReference type="OrthoDB" id="2646397at2"/>
<dbReference type="EMBL" id="AP019308">
    <property type="protein sequence ID" value="BBH22764.1"/>
    <property type="molecule type" value="Genomic_DNA"/>
</dbReference>
<reference evidence="1 2" key="1">
    <citation type="submission" date="2018-11" db="EMBL/GenBank/DDBJ databases">
        <title>Complete genome sequence of Paenibacillus baekrokdamisoli strain KCTC 33723.</title>
        <authorList>
            <person name="Kang S.W."/>
            <person name="Lee K.C."/>
            <person name="Kim K.K."/>
            <person name="Kim J.S."/>
            <person name="Kim D.S."/>
            <person name="Ko S.H."/>
            <person name="Yang S.H."/>
            <person name="Lee J.S."/>
        </authorList>
    </citation>
    <scope>NUCLEOTIDE SEQUENCE [LARGE SCALE GENOMIC DNA]</scope>
    <source>
        <strain evidence="1 2">KCTC 33723</strain>
    </source>
</reference>
<keyword evidence="2" id="KW-1185">Reference proteome</keyword>
<protein>
    <submittedName>
        <fullName evidence="1">Uncharacterized protein</fullName>
    </submittedName>
</protein>
<proteinExistence type="predicted"/>
<dbReference type="Proteomes" id="UP000275368">
    <property type="component" value="Chromosome"/>
</dbReference>
<accession>A0A3G9JIF3</accession>
<organism evidence="1 2">
    <name type="scientific">Paenibacillus baekrokdamisoli</name>
    <dbReference type="NCBI Taxonomy" id="1712516"/>
    <lineage>
        <taxon>Bacteria</taxon>
        <taxon>Bacillati</taxon>
        <taxon>Bacillota</taxon>
        <taxon>Bacilli</taxon>
        <taxon>Bacillales</taxon>
        <taxon>Paenibacillaceae</taxon>
        <taxon>Paenibacillus</taxon>
    </lineage>
</organism>
<gene>
    <name evidence="1" type="ORF">Back11_41090</name>
</gene>
<evidence type="ECO:0000313" key="1">
    <source>
        <dbReference type="EMBL" id="BBH22764.1"/>
    </source>
</evidence>
<dbReference type="AlphaFoldDB" id="A0A3G9JIF3"/>
<evidence type="ECO:0000313" key="2">
    <source>
        <dbReference type="Proteomes" id="UP000275368"/>
    </source>
</evidence>
<sequence length="72" mass="8452">MIPIAAIFGLVVYFEWLYLQRNNRKRRTKWLVIAVACFLTLCIEVIYLFDEKLSLGILIDSIFSPIQKLLFA</sequence>
<dbReference type="RefSeq" id="WP_125661375.1">
    <property type="nucleotide sequence ID" value="NZ_AP019308.1"/>
</dbReference>